<keyword evidence="2" id="KW-0689">Ribosomal protein</keyword>
<evidence type="ECO:0000313" key="8">
    <source>
        <dbReference type="Proteomes" id="UP000075840"/>
    </source>
</evidence>
<accession>A0A182I0E1</accession>
<evidence type="ECO:0000256" key="1">
    <source>
        <dbReference type="ARBA" id="ARBA00010592"/>
    </source>
</evidence>
<comment type="similarity">
    <text evidence="1">Belongs to the eukaryotic ribosomal protein eL6 family.</text>
</comment>
<evidence type="ECO:0000256" key="3">
    <source>
        <dbReference type="ARBA" id="ARBA00023274"/>
    </source>
</evidence>
<dbReference type="EnsemblMetazoa" id="AARA007020-RA">
    <property type="protein sequence ID" value="AARA007020-PA"/>
    <property type="gene ID" value="AARA007020"/>
</dbReference>
<evidence type="ECO:0000256" key="2">
    <source>
        <dbReference type="ARBA" id="ARBA00022980"/>
    </source>
</evidence>
<organism evidence="7 8">
    <name type="scientific">Anopheles arabiensis</name>
    <name type="common">Mosquito</name>
    <dbReference type="NCBI Taxonomy" id="7173"/>
    <lineage>
        <taxon>Eukaryota</taxon>
        <taxon>Metazoa</taxon>
        <taxon>Ecdysozoa</taxon>
        <taxon>Arthropoda</taxon>
        <taxon>Hexapoda</taxon>
        <taxon>Insecta</taxon>
        <taxon>Pterygota</taxon>
        <taxon>Neoptera</taxon>
        <taxon>Endopterygota</taxon>
        <taxon>Diptera</taxon>
        <taxon>Nematocera</taxon>
        <taxon>Culicoidea</taxon>
        <taxon>Culicidae</taxon>
        <taxon>Anophelinae</taxon>
        <taxon>Anopheles</taxon>
    </lineage>
</organism>
<dbReference type="InterPro" id="IPR014722">
    <property type="entry name" value="Rib_uL2_dom2"/>
</dbReference>
<dbReference type="GO" id="GO:0000027">
    <property type="term" value="P:ribosomal large subunit assembly"/>
    <property type="evidence" value="ECO:0007669"/>
    <property type="project" value="TreeGrafter"/>
</dbReference>
<dbReference type="GO" id="GO:0002181">
    <property type="term" value="P:cytoplasmic translation"/>
    <property type="evidence" value="ECO:0007669"/>
    <property type="project" value="TreeGrafter"/>
</dbReference>
<dbReference type="Proteomes" id="UP000075840">
    <property type="component" value="Unassembled WGS sequence"/>
</dbReference>
<evidence type="ECO:0000313" key="7">
    <source>
        <dbReference type="EnsemblMetazoa" id="AARA007020-PA"/>
    </source>
</evidence>
<dbReference type="CDD" id="cd13156">
    <property type="entry name" value="KOW_RPL6"/>
    <property type="match status" value="1"/>
</dbReference>
<dbReference type="VEuPathDB" id="VectorBase:AARA21_012941"/>
<dbReference type="GO" id="GO:0022625">
    <property type="term" value="C:cytosolic large ribosomal subunit"/>
    <property type="evidence" value="ECO:0007669"/>
    <property type="project" value="TreeGrafter"/>
</dbReference>
<evidence type="ECO:0000256" key="5">
    <source>
        <dbReference type="ARBA" id="ARBA00035351"/>
    </source>
</evidence>
<dbReference type="KEGG" id="aara:120898685"/>
<evidence type="ECO:0000256" key="4">
    <source>
        <dbReference type="ARBA" id="ARBA00035233"/>
    </source>
</evidence>
<dbReference type="PANTHER" id="PTHR10715">
    <property type="entry name" value="60S RIBOSOMAL PROTEIN L6"/>
    <property type="match status" value="1"/>
</dbReference>
<dbReference type="EMBL" id="APCN01002072">
    <property type="status" value="NOT_ANNOTATED_CDS"/>
    <property type="molecule type" value="Genomic_DNA"/>
</dbReference>
<dbReference type="GO" id="GO:0003735">
    <property type="term" value="F:structural constituent of ribosome"/>
    <property type="evidence" value="ECO:0007669"/>
    <property type="project" value="InterPro"/>
</dbReference>
<dbReference type="CTD" id="6128"/>
<dbReference type="PANTHER" id="PTHR10715:SF0">
    <property type="entry name" value="LARGE RIBOSOMAL SUBUNIT PROTEIN EL6"/>
    <property type="match status" value="1"/>
</dbReference>
<dbReference type="InterPro" id="IPR041997">
    <property type="entry name" value="Ribosomal_eL6_KOW"/>
</dbReference>
<name>A0A182I0E1_ANOAR</name>
<protein>
    <recommendedName>
        <fullName evidence="4">Large ribosomal subunit protein eL6</fullName>
    </recommendedName>
    <alternativeName>
        <fullName evidence="5">60S ribosomal protein L6</fullName>
    </alternativeName>
</protein>
<dbReference type="SUPFAM" id="SSF50104">
    <property type="entry name" value="Translation proteins SH3-like domain"/>
    <property type="match status" value="1"/>
</dbReference>
<dbReference type="VEuPathDB" id="VectorBase:AARA007020"/>
<comment type="subunit">
    <text evidence="6">Component of the large ribosomal subunit. May bind IPO9 with low affinity.</text>
</comment>
<reference evidence="7" key="1">
    <citation type="submission" date="2022-08" db="UniProtKB">
        <authorList>
            <consortium name="EnsemblMetazoa"/>
        </authorList>
    </citation>
    <scope>IDENTIFICATION</scope>
    <source>
        <strain evidence="7">Dongola</strain>
    </source>
</reference>
<sequence length="270" mass="30780">MAPKETKAAAPAKAVKKVRKAPKKVQKVSKYPASLLTAGLYRAVRSRMVKTRLPLSAKTVDPAKVKPKKPVTIVKKIGGAKNGGERTVLLRKNKANLPTKRFAHKRPAKRCFRNHKRNIRKSLKPGKVLILLAGRHKGKRVVLLKTLKTGLLLVTGPFQLNSCPMRRIAQNYVIATTTRVNLRGVKVPEHIDDRYFRRVHPKKDSRTERDIFARKEFKYVPTEQRKADQKTVDTAVMAAIKAHPEGKLIQRYLKSMFSLRTNMFPHRMKF</sequence>
<dbReference type="GeneID" id="120898685"/>
<evidence type="ECO:0000256" key="6">
    <source>
        <dbReference type="ARBA" id="ARBA00046388"/>
    </source>
</evidence>
<dbReference type="FunFam" id="2.30.30.30:FF:000014">
    <property type="entry name" value="60S ribosomal protein L6"/>
    <property type="match status" value="1"/>
</dbReference>
<keyword evidence="3" id="KW-0687">Ribonucleoprotein</keyword>
<keyword evidence="8" id="KW-1185">Reference proteome</keyword>
<dbReference type="AlphaFoldDB" id="A0A182I0E1"/>
<dbReference type="GO" id="GO:0003723">
    <property type="term" value="F:RNA binding"/>
    <property type="evidence" value="ECO:0007669"/>
    <property type="project" value="TreeGrafter"/>
</dbReference>
<proteinExistence type="inferred from homology"/>
<dbReference type="InterPro" id="IPR000915">
    <property type="entry name" value="60S_ribosomal_eL6"/>
</dbReference>
<dbReference type="RefSeq" id="XP_040160789.1">
    <property type="nucleotide sequence ID" value="XM_040304855.1"/>
</dbReference>
<dbReference type="InterPro" id="IPR008991">
    <property type="entry name" value="Translation_prot_SH3-like_sf"/>
</dbReference>
<dbReference type="Pfam" id="PF01159">
    <property type="entry name" value="Ribosomal_L6e"/>
    <property type="match status" value="1"/>
</dbReference>
<dbReference type="Gene3D" id="2.30.30.30">
    <property type="match status" value="1"/>
</dbReference>